<keyword evidence="2 3" id="KW-0067">ATP-binding</keyword>
<proteinExistence type="inferred from homology"/>
<dbReference type="Pfam" id="PF00069">
    <property type="entry name" value="Pkinase"/>
    <property type="match status" value="1"/>
</dbReference>
<dbReference type="GO" id="GO:0005524">
    <property type="term" value="F:ATP binding"/>
    <property type="evidence" value="ECO:0007669"/>
    <property type="project" value="UniProtKB-UniRule"/>
</dbReference>
<name>A0A5C3QDR5_9AGAR</name>
<evidence type="ECO:0000256" key="1">
    <source>
        <dbReference type="ARBA" id="ARBA00022741"/>
    </source>
</evidence>
<dbReference type="SUPFAM" id="SSF56112">
    <property type="entry name" value="Protein kinase-like (PK-like)"/>
    <property type="match status" value="1"/>
</dbReference>
<dbReference type="PROSITE" id="PS00108">
    <property type="entry name" value="PROTEIN_KINASE_ST"/>
    <property type="match status" value="1"/>
</dbReference>
<dbReference type="GO" id="GO:0004674">
    <property type="term" value="F:protein serine/threonine kinase activity"/>
    <property type="evidence" value="ECO:0007669"/>
    <property type="project" value="UniProtKB-KW"/>
</dbReference>
<dbReference type="Gene3D" id="1.10.510.10">
    <property type="entry name" value="Transferase(Phosphotransferase) domain 1"/>
    <property type="match status" value="1"/>
</dbReference>
<accession>A0A5C3QDR5</accession>
<evidence type="ECO:0000256" key="3">
    <source>
        <dbReference type="PROSITE-ProRule" id="PRU10141"/>
    </source>
</evidence>
<organism evidence="6 7">
    <name type="scientific">Pterulicium gracile</name>
    <dbReference type="NCBI Taxonomy" id="1884261"/>
    <lineage>
        <taxon>Eukaryota</taxon>
        <taxon>Fungi</taxon>
        <taxon>Dikarya</taxon>
        <taxon>Basidiomycota</taxon>
        <taxon>Agaricomycotina</taxon>
        <taxon>Agaricomycetes</taxon>
        <taxon>Agaricomycetidae</taxon>
        <taxon>Agaricales</taxon>
        <taxon>Pleurotineae</taxon>
        <taxon>Pterulaceae</taxon>
        <taxon>Pterulicium</taxon>
    </lineage>
</organism>
<evidence type="ECO:0000313" key="6">
    <source>
        <dbReference type="EMBL" id="TFL00196.1"/>
    </source>
</evidence>
<dbReference type="OrthoDB" id="40902at2759"/>
<dbReference type="PROSITE" id="PS50011">
    <property type="entry name" value="PROTEIN_KINASE_DOM"/>
    <property type="match status" value="1"/>
</dbReference>
<dbReference type="CDD" id="cd05117">
    <property type="entry name" value="STKc_CAMK"/>
    <property type="match status" value="1"/>
</dbReference>
<evidence type="ECO:0000256" key="4">
    <source>
        <dbReference type="RuleBase" id="RU000304"/>
    </source>
</evidence>
<dbReference type="SMART" id="SM00220">
    <property type="entry name" value="S_TKc"/>
    <property type="match status" value="1"/>
</dbReference>
<dbReference type="AlphaFoldDB" id="A0A5C3QDR5"/>
<reference evidence="6 7" key="1">
    <citation type="journal article" date="2019" name="Nat. Ecol. Evol.">
        <title>Megaphylogeny resolves global patterns of mushroom evolution.</title>
        <authorList>
            <person name="Varga T."/>
            <person name="Krizsan K."/>
            <person name="Foldi C."/>
            <person name="Dima B."/>
            <person name="Sanchez-Garcia M."/>
            <person name="Sanchez-Ramirez S."/>
            <person name="Szollosi G.J."/>
            <person name="Szarkandi J.G."/>
            <person name="Papp V."/>
            <person name="Albert L."/>
            <person name="Andreopoulos W."/>
            <person name="Angelini C."/>
            <person name="Antonin V."/>
            <person name="Barry K.W."/>
            <person name="Bougher N.L."/>
            <person name="Buchanan P."/>
            <person name="Buyck B."/>
            <person name="Bense V."/>
            <person name="Catcheside P."/>
            <person name="Chovatia M."/>
            <person name="Cooper J."/>
            <person name="Damon W."/>
            <person name="Desjardin D."/>
            <person name="Finy P."/>
            <person name="Geml J."/>
            <person name="Haridas S."/>
            <person name="Hughes K."/>
            <person name="Justo A."/>
            <person name="Karasinski D."/>
            <person name="Kautmanova I."/>
            <person name="Kiss B."/>
            <person name="Kocsube S."/>
            <person name="Kotiranta H."/>
            <person name="LaButti K.M."/>
            <person name="Lechner B.E."/>
            <person name="Liimatainen K."/>
            <person name="Lipzen A."/>
            <person name="Lukacs Z."/>
            <person name="Mihaltcheva S."/>
            <person name="Morgado L.N."/>
            <person name="Niskanen T."/>
            <person name="Noordeloos M.E."/>
            <person name="Ohm R.A."/>
            <person name="Ortiz-Santana B."/>
            <person name="Ovrebo C."/>
            <person name="Racz N."/>
            <person name="Riley R."/>
            <person name="Savchenko A."/>
            <person name="Shiryaev A."/>
            <person name="Soop K."/>
            <person name="Spirin V."/>
            <person name="Szebenyi C."/>
            <person name="Tomsovsky M."/>
            <person name="Tulloss R.E."/>
            <person name="Uehling J."/>
            <person name="Grigoriev I.V."/>
            <person name="Vagvolgyi C."/>
            <person name="Papp T."/>
            <person name="Martin F.M."/>
            <person name="Miettinen O."/>
            <person name="Hibbett D.S."/>
            <person name="Nagy L.G."/>
        </authorList>
    </citation>
    <scope>NUCLEOTIDE SEQUENCE [LARGE SCALE GENOMIC DNA]</scope>
    <source>
        <strain evidence="6 7">CBS 309.79</strain>
    </source>
</reference>
<sequence length="360" mass="40491">MAENDNMTCQYQTGRTLGRGNFAVVKEAVHIKTGQYFACKVISKKLMEGRENMVRTEISVLSKISSGHRNVVTLHDYFETANNVYLCFDLCTGGQLLQRVCSRGKFHEPDAANLVKKICGAIEYIHKCGIIHRDLKPENLLFDSPADDAEIMIADFGLSRVVEEDKFHAIIEVCGTPGYIAPEVYQQRGHGPAVDIWALGIITYYLLSGYIPFNRASTSKQLYDNTMGGFYAFEPERYWVNVSDAGKGFIRRCLTVDPESRPGAGVLGSDEWLDGKKHFVPDKTCPAGLPADLLPQVKQASVERASCTSILLRAFSRLPTRLTRSEMPQGRKTRTRAFARAKSRWQSRCSSRTRRLWSQF</sequence>
<dbReference type="FunFam" id="3.30.200.20:FF:000042">
    <property type="entry name" value="Aurora kinase A"/>
    <property type="match status" value="1"/>
</dbReference>
<feature type="binding site" evidence="3">
    <location>
        <position position="40"/>
    </location>
    <ligand>
        <name>ATP</name>
        <dbReference type="ChEBI" id="CHEBI:30616"/>
    </ligand>
</feature>
<keyword evidence="6" id="KW-0808">Transferase</keyword>
<keyword evidence="1 3" id="KW-0547">Nucleotide-binding</keyword>
<dbReference type="STRING" id="1884261.A0A5C3QDR5"/>
<dbReference type="FunFam" id="1.10.510.10:FF:000571">
    <property type="entry name" value="Maternal embryonic leucine zipper kinase"/>
    <property type="match status" value="1"/>
</dbReference>
<dbReference type="Proteomes" id="UP000305067">
    <property type="component" value="Unassembled WGS sequence"/>
</dbReference>
<keyword evidence="7" id="KW-1185">Reference proteome</keyword>
<dbReference type="InterPro" id="IPR011009">
    <property type="entry name" value="Kinase-like_dom_sf"/>
</dbReference>
<dbReference type="InterPro" id="IPR008271">
    <property type="entry name" value="Ser/Thr_kinase_AS"/>
</dbReference>
<evidence type="ECO:0000256" key="2">
    <source>
        <dbReference type="ARBA" id="ARBA00022840"/>
    </source>
</evidence>
<dbReference type="EMBL" id="ML178830">
    <property type="protein sequence ID" value="TFL00196.1"/>
    <property type="molecule type" value="Genomic_DNA"/>
</dbReference>
<gene>
    <name evidence="6" type="ORF">BDV98DRAFT_531817</name>
</gene>
<evidence type="ECO:0000259" key="5">
    <source>
        <dbReference type="PROSITE" id="PS50011"/>
    </source>
</evidence>
<dbReference type="InterPro" id="IPR000719">
    <property type="entry name" value="Prot_kinase_dom"/>
</dbReference>
<dbReference type="PANTHER" id="PTHR24347">
    <property type="entry name" value="SERINE/THREONINE-PROTEIN KINASE"/>
    <property type="match status" value="1"/>
</dbReference>
<keyword evidence="6" id="KW-0418">Kinase</keyword>
<feature type="domain" description="Protein kinase" evidence="5">
    <location>
        <begin position="11"/>
        <end position="273"/>
    </location>
</feature>
<keyword evidence="4" id="KW-0723">Serine/threonine-protein kinase</keyword>
<comment type="similarity">
    <text evidence="4">Belongs to the protein kinase superfamily.</text>
</comment>
<protein>
    <submittedName>
        <fullName evidence="6">Kinase-like domain-containing protein</fullName>
    </submittedName>
</protein>
<dbReference type="InterPro" id="IPR017441">
    <property type="entry name" value="Protein_kinase_ATP_BS"/>
</dbReference>
<evidence type="ECO:0000313" key="7">
    <source>
        <dbReference type="Proteomes" id="UP000305067"/>
    </source>
</evidence>
<dbReference type="PROSITE" id="PS00107">
    <property type="entry name" value="PROTEIN_KINASE_ATP"/>
    <property type="match status" value="1"/>
</dbReference>